<organism evidence="7 9">
    <name type="scientific">Arsenophonus nasoniae</name>
    <name type="common">son-killer infecting Nasonia vitripennis</name>
    <dbReference type="NCBI Taxonomy" id="638"/>
    <lineage>
        <taxon>Bacteria</taxon>
        <taxon>Pseudomonadati</taxon>
        <taxon>Pseudomonadota</taxon>
        <taxon>Gammaproteobacteria</taxon>
        <taxon>Enterobacterales</taxon>
        <taxon>Morganellaceae</taxon>
        <taxon>Arsenophonus</taxon>
    </lineage>
</organism>
<keyword evidence="2" id="KW-1003">Cell membrane</keyword>
<dbReference type="GeneID" id="39751838"/>
<dbReference type="Proteomes" id="UP000295134">
    <property type="component" value="Plasmid pArsFIN2"/>
</dbReference>
<evidence type="ECO:0000313" key="7">
    <source>
        <dbReference type="EMBL" id="QBY45656.1"/>
    </source>
</evidence>
<accession>A0A4P7KZU3</accession>
<geneLocation type="plasmid" evidence="7">
    <name>pArsFIN2</name>
</geneLocation>
<dbReference type="EMBL" id="CP038614">
    <property type="protein sequence ID" value="QBY45656.1"/>
    <property type="molecule type" value="Genomic_DNA"/>
</dbReference>
<keyword evidence="4 6" id="KW-1133">Transmembrane helix</keyword>
<evidence type="ECO:0000256" key="3">
    <source>
        <dbReference type="ARBA" id="ARBA00022692"/>
    </source>
</evidence>
<evidence type="ECO:0000256" key="6">
    <source>
        <dbReference type="SAM" id="Phobius"/>
    </source>
</evidence>
<dbReference type="AlphaFoldDB" id="A0A4P7KZU3"/>
<evidence type="ECO:0000256" key="2">
    <source>
        <dbReference type="ARBA" id="ARBA00022475"/>
    </source>
</evidence>
<dbReference type="PANTHER" id="PTHR30086">
    <property type="entry name" value="ARGININE EXPORTER PROTEIN ARGO"/>
    <property type="match status" value="1"/>
</dbReference>
<evidence type="ECO:0000313" key="8">
    <source>
        <dbReference type="EMBL" id="WGM07916.1"/>
    </source>
</evidence>
<dbReference type="Pfam" id="PF01810">
    <property type="entry name" value="LysE"/>
    <property type="match status" value="1"/>
</dbReference>
<dbReference type="PANTHER" id="PTHR30086:SF5">
    <property type="entry name" value="HOMOGENTISATE EXPORT PROTEIN"/>
    <property type="match status" value="1"/>
</dbReference>
<evidence type="ECO:0000313" key="10">
    <source>
        <dbReference type="Proteomes" id="UP001177592"/>
    </source>
</evidence>
<dbReference type="EMBL" id="CP123524">
    <property type="protein sequence ID" value="WGM07916.1"/>
    <property type="molecule type" value="Genomic_DNA"/>
</dbReference>
<geneLocation type="plasmid" evidence="9">
    <name>parsfin2</name>
</geneLocation>
<comment type="subcellular location">
    <subcellularLocation>
        <location evidence="1">Cell membrane</location>
        <topology evidence="1">Multi-pass membrane protein</topology>
    </subcellularLocation>
</comment>
<reference evidence="7 9" key="1">
    <citation type="submission" date="2019-03" db="EMBL/GenBank/DDBJ databases">
        <title>Long-read sequencing reveals hyperdense prophage content in a complex bacterial symbiont genome.</title>
        <authorList>
            <person name="Frost C.L."/>
            <person name="Siozios S."/>
            <person name="Nadal-Jimenez P."/>
            <person name="Brockhurst M.A."/>
            <person name="King K.C."/>
            <person name="Darby A.C."/>
            <person name="Hurst G.D.D."/>
        </authorList>
    </citation>
    <scope>NUCLEOTIDE SEQUENCE [LARGE SCALE GENOMIC DNA]</scope>
    <source>
        <strain evidence="7 9">FIN</strain>
        <plasmid evidence="7">pArsFIN2</plasmid>
        <plasmid evidence="9">parsfin2</plasmid>
    </source>
</reference>
<feature type="transmembrane region" description="Helical" evidence="6">
    <location>
        <begin position="148"/>
        <end position="172"/>
    </location>
</feature>
<name>A0A4P7KZU3_9GAMM</name>
<keyword evidence="10" id="KW-1185">Reference proteome</keyword>
<proteinExistence type="predicted"/>
<keyword evidence="7" id="KW-0614">Plasmid</keyword>
<feature type="transmembrane region" description="Helical" evidence="6">
    <location>
        <begin position="44"/>
        <end position="65"/>
    </location>
</feature>
<feature type="transmembrane region" description="Helical" evidence="6">
    <location>
        <begin position="184"/>
        <end position="205"/>
    </location>
</feature>
<dbReference type="RefSeq" id="WP_051297171.1">
    <property type="nucleotide sequence ID" value="NZ_CP038614.1"/>
</dbReference>
<evidence type="ECO:0000256" key="5">
    <source>
        <dbReference type="ARBA" id="ARBA00023136"/>
    </source>
</evidence>
<evidence type="ECO:0000256" key="1">
    <source>
        <dbReference type="ARBA" id="ARBA00004651"/>
    </source>
</evidence>
<dbReference type="Proteomes" id="UP001177592">
    <property type="component" value="Plasmid paNv_CAN1"/>
</dbReference>
<evidence type="ECO:0000313" key="9">
    <source>
        <dbReference type="Proteomes" id="UP000295134"/>
    </source>
</evidence>
<gene>
    <name evidence="7" type="primary">rhtB</name>
    <name evidence="7" type="ORF">ArsFIN_42670</name>
    <name evidence="8" type="ORF">QE258_21860</name>
</gene>
<dbReference type="KEGG" id="ans:ArsFIN_42670"/>
<sequence length="206" mass="23333">MTYLLWAAFLSIAFFTAISPGPGTILTMSHGMTYGYKKTLPTILGQETAVGLIVIIVGFGTQMFISFPQIFFIIKIIGAIWLIFMGIRIIFSVLKKSYENITSVNNTTWYNRLITGFLTDITNVKTWAFMISLMPQFIEPSSVLWKQIVIMAITMMTVDTIMMNIYAFSASYMKKLINNRKIMLLQNIIFGSILIIMGSGVLFFIH</sequence>
<dbReference type="GO" id="GO:0005886">
    <property type="term" value="C:plasma membrane"/>
    <property type="evidence" value="ECO:0007669"/>
    <property type="project" value="UniProtKB-SubCell"/>
</dbReference>
<dbReference type="InterPro" id="IPR001123">
    <property type="entry name" value="LeuE-type"/>
</dbReference>
<dbReference type="GO" id="GO:0042970">
    <property type="term" value="F:homoserine transmembrane transporter activity"/>
    <property type="evidence" value="ECO:0007669"/>
    <property type="project" value="TreeGrafter"/>
</dbReference>
<geneLocation type="plasmid" evidence="8 10">
    <name>paNv_CAN1</name>
</geneLocation>
<evidence type="ECO:0000256" key="4">
    <source>
        <dbReference type="ARBA" id="ARBA00022989"/>
    </source>
</evidence>
<keyword evidence="5 6" id="KW-0472">Membrane</keyword>
<keyword evidence="3 6" id="KW-0812">Transmembrane</keyword>
<protein>
    <submittedName>
        <fullName evidence="7">Homoserine/homoserine lactone efflux protein</fullName>
    </submittedName>
    <submittedName>
        <fullName evidence="8">LysE family translocator</fullName>
    </submittedName>
</protein>
<feature type="transmembrane region" description="Helical" evidence="6">
    <location>
        <begin position="72"/>
        <end position="91"/>
    </location>
</feature>
<reference evidence="8" key="2">
    <citation type="submission" date="2023-04" db="EMBL/GenBank/DDBJ databases">
        <title>Genome dynamics across the evolutionary transition to endosymbiosis.</title>
        <authorList>
            <person name="Siozios S."/>
            <person name="Nadal-Jimenez P."/>
            <person name="Azagi T."/>
            <person name="Sprong H."/>
            <person name="Frost C.L."/>
            <person name="Parratt S.R."/>
            <person name="Taylor G."/>
            <person name="Brettell L."/>
            <person name="Lew K.C."/>
            <person name="Croft L."/>
            <person name="King K.C."/>
            <person name="Brockhurst M.A."/>
            <person name="Hypsa V."/>
            <person name="Novakova E."/>
            <person name="Darby A.C."/>
            <person name="Hurst G.D.D."/>
        </authorList>
    </citation>
    <scope>NUCLEOTIDE SEQUENCE</scope>
    <source>
        <strain evidence="8">ANv_CAN</strain>
        <plasmid evidence="8">paNv_CAN1</plasmid>
    </source>
</reference>